<name>A0ABS8STW8_DATST</name>
<gene>
    <name evidence="2" type="ORF">HAX54_048609</name>
</gene>
<evidence type="ECO:0000313" key="2">
    <source>
        <dbReference type="EMBL" id="MCD7462470.1"/>
    </source>
</evidence>
<feature type="region of interest" description="Disordered" evidence="1">
    <location>
        <begin position="1"/>
        <end position="24"/>
    </location>
</feature>
<accession>A0ABS8STW8</accession>
<organism evidence="2 3">
    <name type="scientific">Datura stramonium</name>
    <name type="common">Jimsonweed</name>
    <name type="synonym">Common thornapple</name>
    <dbReference type="NCBI Taxonomy" id="4076"/>
    <lineage>
        <taxon>Eukaryota</taxon>
        <taxon>Viridiplantae</taxon>
        <taxon>Streptophyta</taxon>
        <taxon>Embryophyta</taxon>
        <taxon>Tracheophyta</taxon>
        <taxon>Spermatophyta</taxon>
        <taxon>Magnoliopsida</taxon>
        <taxon>eudicotyledons</taxon>
        <taxon>Gunneridae</taxon>
        <taxon>Pentapetalae</taxon>
        <taxon>asterids</taxon>
        <taxon>lamiids</taxon>
        <taxon>Solanales</taxon>
        <taxon>Solanaceae</taxon>
        <taxon>Solanoideae</taxon>
        <taxon>Datureae</taxon>
        <taxon>Datura</taxon>
    </lineage>
</organism>
<sequence length="109" mass="11938">MRGQKVVIEKEQEQQPACSQEVHSEHTMLSTAKLDIPLRAAIMLSGAAQILQLYNWALYKQPPCSQVHSQHPEASNSKTAHSAMSSHHVSASVFSSAPKLAAIKLRIPL</sequence>
<reference evidence="2 3" key="1">
    <citation type="journal article" date="2021" name="BMC Genomics">
        <title>Datura genome reveals duplications of psychoactive alkaloid biosynthetic genes and high mutation rate following tissue culture.</title>
        <authorList>
            <person name="Rajewski A."/>
            <person name="Carter-House D."/>
            <person name="Stajich J."/>
            <person name="Litt A."/>
        </authorList>
    </citation>
    <scope>NUCLEOTIDE SEQUENCE [LARGE SCALE GENOMIC DNA]</scope>
    <source>
        <strain evidence="2">AR-01</strain>
    </source>
</reference>
<keyword evidence="3" id="KW-1185">Reference proteome</keyword>
<feature type="compositionally biased region" description="Low complexity" evidence="1">
    <location>
        <begin position="80"/>
        <end position="92"/>
    </location>
</feature>
<dbReference type="Proteomes" id="UP000823775">
    <property type="component" value="Unassembled WGS sequence"/>
</dbReference>
<protein>
    <submittedName>
        <fullName evidence="2">Uncharacterized protein</fullName>
    </submittedName>
</protein>
<evidence type="ECO:0000256" key="1">
    <source>
        <dbReference type="SAM" id="MobiDB-lite"/>
    </source>
</evidence>
<feature type="region of interest" description="Disordered" evidence="1">
    <location>
        <begin position="65"/>
        <end position="92"/>
    </location>
</feature>
<comment type="caution">
    <text evidence="2">The sequence shown here is derived from an EMBL/GenBank/DDBJ whole genome shotgun (WGS) entry which is preliminary data.</text>
</comment>
<feature type="compositionally biased region" description="Polar residues" evidence="1">
    <location>
        <begin position="65"/>
        <end position="79"/>
    </location>
</feature>
<proteinExistence type="predicted"/>
<dbReference type="EMBL" id="JACEIK010000805">
    <property type="protein sequence ID" value="MCD7462470.1"/>
    <property type="molecule type" value="Genomic_DNA"/>
</dbReference>
<evidence type="ECO:0000313" key="3">
    <source>
        <dbReference type="Proteomes" id="UP000823775"/>
    </source>
</evidence>